<dbReference type="InterPro" id="IPR050857">
    <property type="entry name" value="D-2-hydroxyacid_DH"/>
</dbReference>
<keyword evidence="3 5" id="KW-0560">Oxidoreductase</keyword>
<proteinExistence type="inferred from homology"/>
<evidence type="ECO:0000256" key="2">
    <source>
        <dbReference type="ARBA" id="ARBA00022605"/>
    </source>
</evidence>
<dbReference type="GO" id="GO:0016616">
    <property type="term" value="F:oxidoreductase activity, acting on the CH-OH group of donors, NAD or NADP as acceptor"/>
    <property type="evidence" value="ECO:0007669"/>
    <property type="project" value="InterPro"/>
</dbReference>
<dbReference type="EMBL" id="JARGYC010000011">
    <property type="protein sequence ID" value="MDF0600294.1"/>
    <property type="molecule type" value="Genomic_DNA"/>
</dbReference>
<dbReference type="PROSITE" id="PS00671">
    <property type="entry name" value="D_2_HYDROXYACID_DH_3"/>
    <property type="match status" value="1"/>
</dbReference>
<evidence type="ECO:0000256" key="4">
    <source>
        <dbReference type="ARBA" id="ARBA00023027"/>
    </source>
</evidence>
<dbReference type="InterPro" id="IPR006139">
    <property type="entry name" value="D-isomer_2_OHA_DH_cat_dom"/>
</dbReference>
<dbReference type="Pfam" id="PF00389">
    <property type="entry name" value="2-Hacid_dh"/>
    <property type="match status" value="1"/>
</dbReference>
<sequence length="318" mass="32305">MATILTTSPAFAKVGDLPDRIAAAGFDLVRVPEDGPDFRKALAGAAYLVAGLPAVDAGVMDAGPKLKGILKHGVGVDSIDVAAATARGLPVCSTPGANAQAVAEMALGAIFALARNMVAGHLTVASGGWDRRRGWEVAGRTLGILGFGQVGRRLARMARGVGMQVIAHDPYPAVGVAEDLGVRLGTMEEVLAAADVLSLHLAGGPDTDGLIGESALAQMKPGAVLLNYARGSILDLDAVAAALDDGRLSGAAIDAFEAEPPDTAHPIFTAPNVLFSPHSGADTEDSLIRVGEMVLEDIETLAAGGMPARALNAKELTA</sequence>
<comment type="similarity">
    <text evidence="1 5">Belongs to the D-isomer specific 2-hydroxyacid dehydrogenase family.</text>
</comment>
<dbReference type="PROSITE" id="PS00065">
    <property type="entry name" value="D_2_HYDROXYACID_DH_1"/>
    <property type="match status" value="1"/>
</dbReference>
<keyword evidence="4" id="KW-0520">NAD</keyword>
<evidence type="ECO:0000313" key="9">
    <source>
        <dbReference type="Proteomes" id="UP001220964"/>
    </source>
</evidence>
<protein>
    <submittedName>
        <fullName evidence="8">Phosphoglycerate dehydrogenase</fullName>
    </submittedName>
</protein>
<evidence type="ECO:0000256" key="5">
    <source>
        <dbReference type="RuleBase" id="RU003719"/>
    </source>
</evidence>
<dbReference type="Proteomes" id="UP001220964">
    <property type="component" value="Unassembled WGS sequence"/>
</dbReference>
<dbReference type="GO" id="GO:0008652">
    <property type="term" value="P:amino acid biosynthetic process"/>
    <property type="evidence" value="ECO:0007669"/>
    <property type="project" value="UniProtKB-KW"/>
</dbReference>
<dbReference type="AlphaFoldDB" id="A0AAE3T8Q8"/>
<dbReference type="InterPro" id="IPR029752">
    <property type="entry name" value="D-isomer_DH_CS1"/>
</dbReference>
<dbReference type="PANTHER" id="PTHR42789:SF1">
    <property type="entry name" value="D-ISOMER SPECIFIC 2-HYDROXYACID DEHYDROGENASE FAMILY PROTEIN (AFU_ORTHOLOGUE AFUA_6G10090)"/>
    <property type="match status" value="1"/>
</dbReference>
<name>A0AAE3T8Q8_9RHOB</name>
<dbReference type="InterPro" id="IPR006140">
    <property type="entry name" value="D-isomer_DH_NAD-bd"/>
</dbReference>
<accession>A0AAE3T8Q8</accession>
<keyword evidence="9" id="KW-1185">Reference proteome</keyword>
<evidence type="ECO:0000259" key="7">
    <source>
        <dbReference type="Pfam" id="PF02826"/>
    </source>
</evidence>
<reference evidence="8" key="1">
    <citation type="submission" date="2023-03" db="EMBL/GenBank/DDBJ databases">
        <title>Multiphase analysis and comparison of six strains from genera Psychromarinibacter, Lutimaribacter, and Maritimibacter, including a novel species: Psychromarinibacter sediminicola sp. nov.</title>
        <authorList>
            <person name="Wang Y.-H."/>
            <person name="Ye M.-Q."/>
            <person name="Du Z.-J."/>
        </authorList>
    </citation>
    <scope>NUCLEOTIDE SEQUENCE</scope>
    <source>
        <strain evidence="8">C21-152</strain>
    </source>
</reference>
<evidence type="ECO:0000256" key="1">
    <source>
        <dbReference type="ARBA" id="ARBA00005854"/>
    </source>
</evidence>
<dbReference type="InterPro" id="IPR036291">
    <property type="entry name" value="NAD(P)-bd_dom_sf"/>
</dbReference>
<dbReference type="Pfam" id="PF02826">
    <property type="entry name" value="2-Hacid_dh_C"/>
    <property type="match status" value="1"/>
</dbReference>
<dbReference type="RefSeq" id="WP_275566438.1">
    <property type="nucleotide sequence ID" value="NZ_JARGYC010000011.1"/>
</dbReference>
<evidence type="ECO:0000259" key="6">
    <source>
        <dbReference type="Pfam" id="PF00389"/>
    </source>
</evidence>
<dbReference type="PANTHER" id="PTHR42789">
    <property type="entry name" value="D-ISOMER SPECIFIC 2-HYDROXYACID DEHYDROGENASE FAMILY PROTEIN (AFU_ORTHOLOGUE AFUA_6G10090)"/>
    <property type="match status" value="1"/>
</dbReference>
<feature type="domain" description="D-isomer specific 2-hydroxyacid dehydrogenase NAD-binding" evidence="7">
    <location>
        <begin position="108"/>
        <end position="280"/>
    </location>
</feature>
<dbReference type="SUPFAM" id="SSF52283">
    <property type="entry name" value="Formate/glycerate dehydrogenase catalytic domain-like"/>
    <property type="match status" value="1"/>
</dbReference>
<evidence type="ECO:0000256" key="3">
    <source>
        <dbReference type="ARBA" id="ARBA00023002"/>
    </source>
</evidence>
<comment type="caution">
    <text evidence="8">The sequence shown here is derived from an EMBL/GenBank/DDBJ whole genome shotgun (WGS) entry which is preliminary data.</text>
</comment>
<dbReference type="CDD" id="cd12172">
    <property type="entry name" value="PGDH_like_2"/>
    <property type="match status" value="1"/>
</dbReference>
<dbReference type="InterPro" id="IPR029753">
    <property type="entry name" value="D-isomer_DH_CS"/>
</dbReference>
<dbReference type="GO" id="GO:0051287">
    <property type="term" value="F:NAD binding"/>
    <property type="evidence" value="ECO:0007669"/>
    <property type="project" value="InterPro"/>
</dbReference>
<organism evidence="8 9">
    <name type="scientific">Psychromarinibacter sediminicola</name>
    <dbReference type="NCBI Taxonomy" id="3033385"/>
    <lineage>
        <taxon>Bacteria</taxon>
        <taxon>Pseudomonadati</taxon>
        <taxon>Pseudomonadota</taxon>
        <taxon>Alphaproteobacteria</taxon>
        <taxon>Rhodobacterales</taxon>
        <taxon>Paracoccaceae</taxon>
        <taxon>Psychromarinibacter</taxon>
    </lineage>
</organism>
<feature type="domain" description="D-isomer specific 2-hydroxyacid dehydrogenase catalytic" evidence="6">
    <location>
        <begin position="47"/>
        <end position="312"/>
    </location>
</feature>
<dbReference type="SUPFAM" id="SSF51735">
    <property type="entry name" value="NAD(P)-binding Rossmann-fold domains"/>
    <property type="match status" value="1"/>
</dbReference>
<dbReference type="Gene3D" id="3.40.50.720">
    <property type="entry name" value="NAD(P)-binding Rossmann-like Domain"/>
    <property type="match status" value="2"/>
</dbReference>
<evidence type="ECO:0000313" key="8">
    <source>
        <dbReference type="EMBL" id="MDF0600294.1"/>
    </source>
</evidence>
<gene>
    <name evidence="8" type="ORF">P1J78_06095</name>
</gene>
<keyword evidence="2" id="KW-0028">Amino-acid biosynthesis</keyword>